<accession>A0AAN8XDT7</accession>
<evidence type="ECO:0000256" key="3">
    <source>
        <dbReference type="ARBA" id="ARBA00022771"/>
    </source>
</evidence>
<feature type="compositionally biased region" description="Polar residues" evidence="9">
    <location>
        <begin position="495"/>
        <end position="514"/>
    </location>
</feature>
<proteinExistence type="predicted"/>
<dbReference type="PROSITE" id="PS01358">
    <property type="entry name" value="ZF_RANBP2_1"/>
    <property type="match status" value="2"/>
</dbReference>
<feature type="region of interest" description="Disordered" evidence="9">
    <location>
        <begin position="1499"/>
        <end position="1526"/>
    </location>
</feature>
<dbReference type="InterPro" id="IPR036443">
    <property type="entry name" value="Znf_RanBP2_sf"/>
</dbReference>
<keyword evidence="4" id="KW-0833">Ubl conjugation pathway</keyword>
<evidence type="ECO:0000259" key="10">
    <source>
        <dbReference type="PROSITE" id="PS50053"/>
    </source>
</evidence>
<feature type="compositionally biased region" description="Basic and acidic residues" evidence="9">
    <location>
        <begin position="574"/>
        <end position="584"/>
    </location>
</feature>
<feature type="region of interest" description="Disordered" evidence="9">
    <location>
        <begin position="1936"/>
        <end position="1986"/>
    </location>
</feature>
<feature type="compositionally biased region" description="Polar residues" evidence="9">
    <location>
        <begin position="2522"/>
        <end position="2541"/>
    </location>
</feature>
<protein>
    <submittedName>
        <fullName evidence="12">Uncharacterized protein</fullName>
    </submittedName>
</protein>
<feature type="domain" description="RanBP2-type" evidence="11">
    <location>
        <begin position="1131"/>
        <end position="1160"/>
    </location>
</feature>
<feature type="compositionally biased region" description="Polar residues" evidence="9">
    <location>
        <begin position="943"/>
        <end position="955"/>
    </location>
</feature>
<dbReference type="InterPro" id="IPR051628">
    <property type="entry name" value="LUBAC_E3_Ligases"/>
</dbReference>
<dbReference type="InterPro" id="IPR029071">
    <property type="entry name" value="Ubiquitin-like_domsf"/>
</dbReference>
<feature type="compositionally biased region" description="Polar residues" evidence="9">
    <location>
        <begin position="2116"/>
        <end position="2147"/>
    </location>
</feature>
<comment type="pathway">
    <text evidence="1">Protein modification; protein ubiquitination.</text>
</comment>
<feature type="compositionally biased region" description="Basic and acidic residues" evidence="9">
    <location>
        <begin position="1192"/>
        <end position="1201"/>
    </location>
</feature>
<evidence type="ECO:0000256" key="9">
    <source>
        <dbReference type="SAM" id="MobiDB-lite"/>
    </source>
</evidence>
<feature type="domain" description="Ubiquitin-like" evidence="10">
    <location>
        <begin position="1994"/>
        <end position="2057"/>
    </location>
</feature>
<dbReference type="Pfam" id="PF01302">
    <property type="entry name" value="CAP_GLY"/>
    <property type="match status" value="1"/>
</dbReference>
<feature type="domain" description="RanBP2-type" evidence="11">
    <location>
        <begin position="2565"/>
        <end position="2594"/>
    </location>
</feature>
<feature type="compositionally biased region" description="Basic and acidic residues" evidence="9">
    <location>
        <begin position="1214"/>
        <end position="1225"/>
    </location>
</feature>
<dbReference type="Pfam" id="PF00641">
    <property type="entry name" value="Zn_ribbon_RanBP"/>
    <property type="match status" value="2"/>
</dbReference>
<dbReference type="EMBL" id="JAXCGZ010004057">
    <property type="protein sequence ID" value="KAK7082362.1"/>
    <property type="molecule type" value="Genomic_DNA"/>
</dbReference>
<dbReference type="PROSITE" id="PS50199">
    <property type="entry name" value="ZF_RANBP2_2"/>
    <property type="match status" value="2"/>
</dbReference>
<keyword evidence="8" id="KW-0175">Coiled coil</keyword>
<feature type="region of interest" description="Disordered" evidence="9">
    <location>
        <begin position="2301"/>
        <end position="2325"/>
    </location>
</feature>
<dbReference type="GO" id="GO:0043161">
    <property type="term" value="P:proteasome-mediated ubiquitin-dependent protein catabolic process"/>
    <property type="evidence" value="ECO:0007669"/>
    <property type="project" value="TreeGrafter"/>
</dbReference>
<dbReference type="Gene3D" id="3.10.20.90">
    <property type="entry name" value="Phosphatidylinositol 3-kinase Catalytic Subunit, Chain A, domain 1"/>
    <property type="match status" value="1"/>
</dbReference>
<dbReference type="SUPFAM" id="SSF74924">
    <property type="entry name" value="Cap-Gly domain"/>
    <property type="match status" value="1"/>
</dbReference>
<feature type="region of interest" description="Disordered" evidence="9">
    <location>
        <begin position="2098"/>
        <end position="2147"/>
    </location>
</feature>
<comment type="caution">
    <text evidence="12">The sequence shown here is derived from an EMBL/GenBank/DDBJ whole genome shotgun (WGS) entry which is preliminary data.</text>
</comment>
<evidence type="ECO:0000256" key="2">
    <source>
        <dbReference type="ARBA" id="ARBA00022723"/>
    </source>
</evidence>
<evidence type="ECO:0000256" key="7">
    <source>
        <dbReference type="PROSITE-ProRule" id="PRU00322"/>
    </source>
</evidence>
<gene>
    <name evidence="12" type="ORF">SK128_024809</name>
</gene>
<feature type="region of interest" description="Disordered" evidence="9">
    <location>
        <begin position="943"/>
        <end position="967"/>
    </location>
</feature>
<feature type="region of interest" description="Disordered" evidence="9">
    <location>
        <begin position="462"/>
        <end position="514"/>
    </location>
</feature>
<feature type="compositionally biased region" description="Basic and acidic residues" evidence="9">
    <location>
        <begin position="956"/>
        <end position="967"/>
    </location>
</feature>
<feature type="compositionally biased region" description="Polar residues" evidence="9">
    <location>
        <begin position="462"/>
        <end position="473"/>
    </location>
</feature>
<dbReference type="InterPro" id="IPR000626">
    <property type="entry name" value="Ubiquitin-like_dom"/>
</dbReference>
<organism evidence="12 13">
    <name type="scientific">Halocaridina rubra</name>
    <name type="common">Hawaiian red shrimp</name>
    <dbReference type="NCBI Taxonomy" id="373956"/>
    <lineage>
        <taxon>Eukaryota</taxon>
        <taxon>Metazoa</taxon>
        <taxon>Ecdysozoa</taxon>
        <taxon>Arthropoda</taxon>
        <taxon>Crustacea</taxon>
        <taxon>Multicrustacea</taxon>
        <taxon>Malacostraca</taxon>
        <taxon>Eumalacostraca</taxon>
        <taxon>Eucarida</taxon>
        <taxon>Decapoda</taxon>
        <taxon>Pleocyemata</taxon>
        <taxon>Caridea</taxon>
        <taxon>Atyoidea</taxon>
        <taxon>Atyidae</taxon>
        <taxon>Halocaridina</taxon>
    </lineage>
</organism>
<feature type="compositionally biased region" description="Low complexity" evidence="9">
    <location>
        <begin position="113"/>
        <end position="127"/>
    </location>
</feature>
<dbReference type="SMART" id="SM01052">
    <property type="entry name" value="CAP_GLY"/>
    <property type="match status" value="1"/>
</dbReference>
<feature type="region of interest" description="Disordered" evidence="9">
    <location>
        <begin position="655"/>
        <end position="688"/>
    </location>
</feature>
<feature type="coiled-coil region" evidence="8">
    <location>
        <begin position="1052"/>
        <end position="1082"/>
    </location>
</feature>
<dbReference type="GO" id="GO:0008270">
    <property type="term" value="F:zinc ion binding"/>
    <property type="evidence" value="ECO:0007669"/>
    <property type="project" value="UniProtKB-KW"/>
</dbReference>
<reference evidence="12 13" key="1">
    <citation type="submission" date="2023-11" db="EMBL/GenBank/DDBJ databases">
        <title>Halocaridina rubra genome assembly.</title>
        <authorList>
            <person name="Smith C."/>
        </authorList>
    </citation>
    <scope>NUCLEOTIDE SEQUENCE [LARGE SCALE GENOMIC DNA]</scope>
    <source>
        <strain evidence="12">EP-1</strain>
        <tissue evidence="12">Whole</tissue>
    </source>
</reference>
<sequence>MDREWTYRPPLLVGERVVWLGGAAGIGETDPCDYGPHHGTVSWIGRVPDMGLNWIVGAEFEVDMNGGCNGAWKGRHIFTCKPGHGLFLPVSSLIREDDFYGKQSLTAAAQSHLRTATASRTPTTPLSLDKPLDISLSPEPPPPRLKSTSPTDEIPTQIKLKHSGQETDASVCSVSSAICLPERILPKHLQQSKDKGSSSFSTSVVISSTSSSSATTTSTTIYTSSVCSSTAYTSKDLVPGNFTHNMAQDTSHDKTVRQGKILASKDRVAKDLSNKSVVSHEYEAWLETGGEFGDTMIKKSTMPSSNKQSSISVPSSPSLSDYQKSFASKSYREPHSSLANFRKSSSLSGYTSDKSQLHREKSSSGFFNIFRWFRNRDRKKRSTSIDRTSTNSGGSTSSLTSATSSFAYIPIMRSKSADIQKKMLASKRTSEFGLSSKYRPFSKESSLETIIANMKDEELSKRLSTISASSDSSKGGLRSTTGRKKRPAPQPPGSPKTSECSSLKSQKSCTSLPSTELSKPAMVAVGNMLDSKYQVIDGRKLRKSKSEGLICSKTKRRAPLPPIHLLGDIIMTENQDRRQEQKDVVKKRKAPPVPAKLGSRPLSNMSNLSSQSQSPSSASTTLRSQSSSIASSETFSSPYSTESFRLESGYLKQEIKSTSSPSIPEASKSAISPRPWYKRKKKQNKDNVKDLKDNAKKERIYESWMPDIQFSRSKLNLSGNFRLGKYSGLDDETLRKSKDEKKEKRKSQLSLLANISELDRAASEQMLRDQEEKKAKKDLYDSKFYKSSEPHILTQLDFLPGVDDHSNVSTLSSPNTNASPKSFNSRLETIQRYSYMDGVYDNIESSEGAVKTFVNCTNQATLKINDNDILPTSAMTADQVSSVSGSQKLNISTDSESDITSNIVALEPSLHLPARESPMHRATFDAELFYKLAKETQGTSNCKLKSSALHSGTRNKQMDDNDQASRHESVLSQFRRHSKNFGLRMNNFFSPDVSTIIEASESMTSSATTPADDIYEDLPVSASVDENLHVCSTNEELHSELNYEFRLNTSEAREIMKELADVRQEIAKINQEEEEAATKNMEKKKADKIREEILLLRKSNNFQLWQDIMSKSNSQEEESTPLPIEIENSERKLKWICDVCTLINLPWRLQCEACMMRRPSNPRRVEEEGNASSLDHTSSQQSASNESPITVIHEDDNRDGSKNANDADTVSPNEMHHRDGAPRLVDGKKTRDINWEHELRKYFTAFDEHVKSVNEATELCREQKENKSYYRNISDSEGQYGKINMTSITPIVTVSDSTACDTKLKTEASTSSNEKLGLASKIVNAPKDYERVPNLDELRKARTAKFVVSKPSDNSESSVCPNNGDGNNINKSTKKSGIERKKTNLKGKKSKSLDHEYCKEFSNNSVEKAREYSHLTLLTDNSSGTANDQSGVNVTSNEQDKTFYSRNYRKPQLMKPSGVVNSVISIFNQREQLQQAKTEKPKITRRRSFSSIIGRTQAFEQINSQSNSPELPRSQNFNRQSPKFTKKNDIMRDKDIETAIAKFDEMAALAEVDRIEKQRFKSEMAKRKPKLPTMFSKSKETANIFSNNTKSTKTNHINGFSNGPQDSSSHPLFNCNRQFNGHMPNRKPHGDHNSSPVHSVESTDSIIKDGVLYTEQRKRSLSIGSGTFELMQAKDFESIEAQHSERSSPIEANKSIINSVSSSEIDALVSVPQIIIDPGQDASMPASNLDNNIASLLKMRDNHSQADMQEVERLSRQLTVADGIATFKATLKVEEPNLGQMNTLNINRLLRRLEAAISCGNHAEAAKLAHELAELRVSCSVIRNTKSSKSSRCPNPATVSDDKELCITSNEGDHSRSFTPSSSVSECFYDACEKLDNEEDSTNSEADELHLLSSTSELENVPSGSSSDVASASLQTSTTVNALSCIHEATTSTCAPVEGEENRQDAPKGSMASMREVKIDPARREVKSDTISQLPNDSKLSEKGNTNADLPFNVKMYVEDKSSHQGPITFSVVASMTVGELREKVSQDFGFPPEVQRWILGRRLADNDHHTLSQHKVVADGCPIFLYLVAPDCESNIHGKVVYKAATDSVNHYHAQNGAYSRQTSSNENSTVSSTADSVNRSPTQSGAYTRQASNHETSAVNSSDVNFYNPETKTYEVSIDTAYSGINVDICNNNDEKIMIYDNHLYQNIKDSHGKIMNVSESSTENLNVEENVLLKKGFGTLQPHLQNTSQISIQNPIADASFEKYKDIDARHLVETYSMLANSQQNVNEQKSPSSDCKANTPESVMSGFSLNLNMSVEQGNETSTSLKVNEPNLPQSPIESPQDNDYQGIPENVIENLHHQKQGTLPELQKQKRLILELQHQQHYAQVQEVQHVPPQCNTSTLQETIQHPLPQASTVISSLEEQQQDANPPDHIRNDLLDSSCTSQATVMQSYQQPPDNCESQFQSNHTDTAKMFVPPADDQVPSNLSLKEPLQRETVIKTLSGETLPKVQQQQLQKVQNNVSTQIDQDLSKRHVKQHKQSQTNQRTKQKGVQRQPTAHLTHQTPAIAEKPGKEVSTMPLSPKAHGWVCPSCTFVNKWERPGCEVCATERPGSQHSGVATANVDKAFGGIGAVLSVLDRQGYVPNQEPFECCICFMNIEPGDGAVLRDCLHTFCK</sequence>
<dbReference type="GO" id="GO:0000151">
    <property type="term" value="C:ubiquitin ligase complex"/>
    <property type="evidence" value="ECO:0007669"/>
    <property type="project" value="TreeGrafter"/>
</dbReference>
<keyword evidence="6" id="KW-0143">Chaperone</keyword>
<feature type="region of interest" description="Disordered" evidence="9">
    <location>
        <begin position="2266"/>
        <end position="2287"/>
    </location>
</feature>
<dbReference type="GO" id="GO:0043130">
    <property type="term" value="F:ubiquitin binding"/>
    <property type="evidence" value="ECO:0007669"/>
    <property type="project" value="TreeGrafter"/>
</dbReference>
<name>A0AAN8XDT7_HALRR</name>
<feature type="region of interest" description="Disordered" evidence="9">
    <location>
        <begin position="569"/>
        <end position="636"/>
    </location>
</feature>
<feature type="compositionally biased region" description="Low complexity" evidence="9">
    <location>
        <begin position="303"/>
        <end position="318"/>
    </location>
</feature>
<keyword evidence="2" id="KW-0479">Metal-binding</keyword>
<dbReference type="SUPFAM" id="SSF54236">
    <property type="entry name" value="Ubiquitin-like"/>
    <property type="match status" value="1"/>
</dbReference>
<feature type="region of interest" description="Disordered" evidence="9">
    <location>
        <begin position="1620"/>
        <end position="1642"/>
    </location>
</feature>
<feature type="compositionally biased region" description="Polar residues" evidence="9">
    <location>
        <begin position="1499"/>
        <end position="1523"/>
    </location>
</feature>
<feature type="compositionally biased region" description="Polar residues" evidence="9">
    <location>
        <begin position="1969"/>
        <end position="1986"/>
    </location>
</feature>
<feature type="compositionally biased region" description="Polar residues" evidence="9">
    <location>
        <begin position="1202"/>
        <end position="1212"/>
    </location>
</feature>
<keyword evidence="13" id="KW-1185">Reference proteome</keyword>
<evidence type="ECO:0000256" key="8">
    <source>
        <dbReference type="SAM" id="Coils"/>
    </source>
</evidence>
<evidence type="ECO:0000313" key="12">
    <source>
        <dbReference type="EMBL" id="KAK7082362.1"/>
    </source>
</evidence>
<evidence type="ECO:0000256" key="6">
    <source>
        <dbReference type="ARBA" id="ARBA00023186"/>
    </source>
</evidence>
<feature type="compositionally biased region" description="Low complexity" evidence="9">
    <location>
        <begin position="2104"/>
        <end position="2115"/>
    </location>
</feature>
<feature type="region of interest" description="Disordered" evidence="9">
    <location>
        <begin position="1349"/>
        <end position="1389"/>
    </location>
</feature>
<evidence type="ECO:0000313" key="13">
    <source>
        <dbReference type="Proteomes" id="UP001381693"/>
    </source>
</evidence>
<dbReference type="InterPro" id="IPR000938">
    <property type="entry name" value="CAP-Gly_domain"/>
</dbReference>
<feature type="region of interest" description="Disordered" evidence="9">
    <location>
        <begin position="113"/>
        <end position="154"/>
    </location>
</feature>
<evidence type="ECO:0000256" key="5">
    <source>
        <dbReference type="ARBA" id="ARBA00022833"/>
    </source>
</evidence>
<dbReference type="InterPro" id="IPR001876">
    <property type="entry name" value="Znf_RanBP2"/>
</dbReference>
<feature type="region of interest" description="Disordered" evidence="9">
    <location>
        <begin position="1160"/>
        <end position="1225"/>
    </location>
</feature>
<feature type="region of interest" description="Disordered" evidence="9">
    <location>
        <begin position="2510"/>
        <end position="2541"/>
    </location>
</feature>
<feature type="compositionally biased region" description="Low complexity" evidence="9">
    <location>
        <begin position="601"/>
        <end position="636"/>
    </location>
</feature>
<feature type="region of interest" description="Disordered" evidence="9">
    <location>
        <begin position="296"/>
        <end position="318"/>
    </location>
</feature>
<dbReference type="InterPro" id="IPR036859">
    <property type="entry name" value="CAP-Gly_dom_sf"/>
</dbReference>
<feature type="compositionally biased region" description="Polar residues" evidence="9">
    <location>
        <begin position="1351"/>
        <end position="1371"/>
    </location>
</feature>
<keyword evidence="5" id="KW-0862">Zinc</keyword>
<dbReference type="PANTHER" id="PTHR22770">
    <property type="entry name" value="UBIQUITIN CONJUGATING ENZYME 7 INTERACTING PROTEIN-RELATED"/>
    <property type="match status" value="1"/>
</dbReference>
<dbReference type="Gene3D" id="2.30.30.190">
    <property type="entry name" value="CAP Gly-rich-like domain"/>
    <property type="match status" value="1"/>
</dbReference>
<dbReference type="Gene3D" id="2.30.30.380">
    <property type="entry name" value="Zn-finger domain of Sec23/24"/>
    <property type="match status" value="2"/>
</dbReference>
<dbReference type="SUPFAM" id="SSF90209">
    <property type="entry name" value="Ran binding protein zinc finger-like"/>
    <property type="match status" value="2"/>
</dbReference>
<dbReference type="PANTHER" id="PTHR22770:SF13">
    <property type="entry name" value="RING-TYPE DOMAIN-CONTAINING PROTEIN"/>
    <property type="match status" value="1"/>
</dbReference>
<evidence type="ECO:0000259" key="11">
    <source>
        <dbReference type="PROSITE" id="PS50199"/>
    </source>
</evidence>
<dbReference type="Proteomes" id="UP001381693">
    <property type="component" value="Unassembled WGS sequence"/>
</dbReference>
<dbReference type="GO" id="GO:0004842">
    <property type="term" value="F:ubiquitin-protein transferase activity"/>
    <property type="evidence" value="ECO:0007669"/>
    <property type="project" value="TreeGrafter"/>
</dbReference>
<dbReference type="Pfam" id="PF00240">
    <property type="entry name" value="ubiquitin"/>
    <property type="match status" value="1"/>
</dbReference>
<evidence type="ECO:0000256" key="1">
    <source>
        <dbReference type="ARBA" id="ARBA00004906"/>
    </source>
</evidence>
<dbReference type="PROSITE" id="PS50053">
    <property type="entry name" value="UBIQUITIN_2"/>
    <property type="match status" value="1"/>
</dbReference>
<feature type="compositionally biased region" description="Basic and acidic residues" evidence="9">
    <location>
        <begin position="1955"/>
        <end position="1968"/>
    </location>
</feature>
<dbReference type="SMART" id="SM00547">
    <property type="entry name" value="ZnF_RBZ"/>
    <property type="match status" value="2"/>
</dbReference>
<dbReference type="GO" id="GO:0097039">
    <property type="term" value="P:protein linear polyubiquitination"/>
    <property type="evidence" value="ECO:0007669"/>
    <property type="project" value="TreeGrafter"/>
</dbReference>
<feature type="compositionally biased region" description="Polar residues" evidence="9">
    <location>
        <begin position="1633"/>
        <end position="1642"/>
    </location>
</feature>
<keyword evidence="3 7" id="KW-0863">Zinc-finger</keyword>
<feature type="compositionally biased region" description="Polar residues" evidence="9">
    <location>
        <begin position="1170"/>
        <end position="1188"/>
    </location>
</feature>
<evidence type="ECO:0000256" key="4">
    <source>
        <dbReference type="ARBA" id="ARBA00022786"/>
    </source>
</evidence>
<dbReference type="CDD" id="cd01799">
    <property type="entry name" value="Ubl_HOIL1"/>
    <property type="match status" value="1"/>
</dbReference>